<feature type="transmembrane region" description="Helical" evidence="10">
    <location>
        <begin position="39"/>
        <end position="61"/>
    </location>
</feature>
<keyword evidence="3 10" id="KW-0716">Sensory transduction</keyword>
<dbReference type="GO" id="GO:0004984">
    <property type="term" value="F:olfactory receptor activity"/>
    <property type="evidence" value="ECO:0007669"/>
    <property type="project" value="InterPro"/>
</dbReference>
<dbReference type="Pfam" id="PF02949">
    <property type="entry name" value="7tm_6"/>
    <property type="match status" value="1"/>
</dbReference>
<evidence type="ECO:0000256" key="6">
    <source>
        <dbReference type="ARBA" id="ARBA00022989"/>
    </source>
</evidence>
<accession>A0A482W8R1</accession>
<evidence type="ECO:0000256" key="1">
    <source>
        <dbReference type="ARBA" id="ARBA00004651"/>
    </source>
</evidence>
<keyword evidence="8 10" id="KW-0675">Receptor</keyword>
<dbReference type="GO" id="GO:0005886">
    <property type="term" value="C:plasma membrane"/>
    <property type="evidence" value="ECO:0007669"/>
    <property type="project" value="UniProtKB-SubCell"/>
</dbReference>
<evidence type="ECO:0000256" key="8">
    <source>
        <dbReference type="ARBA" id="ARBA00023170"/>
    </source>
</evidence>
<organism evidence="11 12">
    <name type="scientific">Asbolus verrucosus</name>
    <name type="common">Desert ironclad beetle</name>
    <dbReference type="NCBI Taxonomy" id="1661398"/>
    <lineage>
        <taxon>Eukaryota</taxon>
        <taxon>Metazoa</taxon>
        <taxon>Ecdysozoa</taxon>
        <taxon>Arthropoda</taxon>
        <taxon>Hexapoda</taxon>
        <taxon>Insecta</taxon>
        <taxon>Pterygota</taxon>
        <taxon>Neoptera</taxon>
        <taxon>Endopterygota</taxon>
        <taxon>Coleoptera</taxon>
        <taxon>Polyphaga</taxon>
        <taxon>Cucujiformia</taxon>
        <taxon>Tenebrionidae</taxon>
        <taxon>Pimeliinae</taxon>
        <taxon>Asbolus</taxon>
    </lineage>
</organism>
<comment type="similarity">
    <text evidence="10">Belongs to the insect chemoreceptor superfamily. Heteromeric odorant receptor channel (TC 1.A.69) family.</text>
</comment>
<keyword evidence="7 10" id="KW-0472">Membrane</keyword>
<proteinExistence type="inferred from homology"/>
<feature type="transmembrane region" description="Helical" evidence="10">
    <location>
        <begin position="124"/>
        <end position="145"/>
    </location>
</feature>
<evidence type="ECO:0000256" key="9">
    <source>
        <dbReference type="ARBA" id="ARBA00023224"/>
    </source>
</evidence>
<evidence type="ECO:0000256" key="10">
    <source>
        <dbReference type="RuleBase" id="RU351113"/>
    </source>
</evidence>
<evidence type="ECO:0000256" key="5">
    <source>
        <dbReference type="ARBA" id="ARBA00022725"/>
    </source>
</evidence>
<feature type="transmembrane region" description="Helical" evidence="10">
    <location>
        <begin position="73"/>
        <end position="91"/>
    </location>
</feature>
<evidence type="ECO:0000256" key="3">
    <source>
        <dbReference type="ARBA" id="ARBA00022606"/>
    </source>
</evidence>
<dbReference type="AlphaFoldDB" id="A0A482W8R1"/>
<comment type="caution">
    <text evidence="11">The sequence shown here is derived from an EMBL/GenBank/DDBJ whole genome shotgun (WGS) entry which is preliminary data.</text>
</comment>
<dbReference type="InterPro" id="IPR004117">
    <property type="entry name" value="7tm6_olfct_rcpt"/>
</dbReference>
<sequence>MSQEEYAVLNRTLEALRLYQLWPKKGQSFSSGNRYHLRYFLMLVTCSPLWIGTILHIAIVLKDNLEINISEDYSLISSLTGLHIIHLSFVWKQKKVALLYKHLSNFETFGKPVNFDKRNRQLNLFSKLFSFYCGFGILIYAIIAIQAEPKCRRTNEEKNLNEICGMFTPIWAPFNIDFFPLKQIAFAIQIYGIVIIIKGGASISFSSYEVAQHIVLRIEHLNGLLRKVFDDPDDTIKRRSLINCIRYHRYIIDIFELFDDCYKNCYGCYVIMTGIIFGCIAKQFVQESNVGALIHLGGWVFSLFFCCHAGQSVLSGSMTIAPAAFESKWYEAPVELQRDLLMLIMRSQLPFYHHATPIGTMTFSLFINLIKTSYSYFTLLNESM</sequence>
<evidence type="ECO:0000256" key="7">
    <source>
        <dbReference type="ARBA" id="ARBA00023136"/>
    </source>
</evidence>
<dbReference type="PANTHER" id="PTHR21137:SF35">
    <property type="entry name" value="ODORANT RECEPTOR 19A-RELATED"/>
    <property type="match status" value="1"/>
</dbReference>
<protein>
    <recommendedName>
        <fullName evidence="10">Odorant receptor</fullName>
    </recommendedName>
</protein>
<name>A0A482W8R1_ASBVE</name>
<keyword evidence="6 10" id="KW-1133">Transmembrane helix</keyword>
<dbReference type="GO" id="GO:0005549">
    <property type="term" value="F:odorant binding"/>
    <property type="evidence" value="ECO:0007669"/>
    <property type="project" value="InterPro"/>
</dbReference>
<keyword evidence="12" id="KW-1185">Reference proteome</keyword>
<dbReference type="Proteomes" id="UP000292052">
    <property type="component" value="Unassembled WGS sequence"/>
</dbReference>
<evidence type="ECO:0000256" key="2">
    <source>
        <dbReference type="ARBA" id="ARBA00022475"/>
    </source>
</evidence>
<comment type="caution">
    <text evidence="10">Lacks conserved residue(s) required for the propagation of feature annotation.</text>
</comment>
<dbReference type="GO" id="GO:0007165">
    <property type="term" value="P:signal transduction"/>
    <property type="evidence" value="ECO:0007669"/>
    <property type="project" value="UniProtKB-KW"/>
</dbReference>
<keyword evidence="4 10" id="KW-0812">Transmembrane</keyword>
<keyword evidence="2" id="KW-1003">Cell membrane</keyword>
<evidence type="ECO:0000313" key="11">
    <source>
        <dbReference type="EMBL" id="RZC41550.1"/>
    </source>
</evidence>
<evidence type="ECO:0000313" key="12">
    <source>
        <dbReference type="Proteomes" id="UP000292052"/>
    </source>
</evidence>
<dbReference type="EMBL" id="QDEB01016089">
    <property type="protein sequence ID" value="RZC41550.1"/>
    <property type="molecule type" value="Genomic_DNA"/>
</dbReference>
<gene>
    <name evidence="11" type="ORF">BDFB_007167</name>
</gene>
<keyword evidence="9 10" id="KW-0807">Transducer</keyword>
<dbReference type="OrthoDB" id="6614360at2759"/>
<keyword evidence="5 10" id="KW-0552">Olfaction</keyword>
<reference evidence="11 12" key="1">
    <citation type="submission" date="2017-03" db="EMBL/GenBank/DDBJ databases">
        <title>Genome of the blue death feigning beetle - Asbolus verrucosus.</title>
        <authorList>
            <person name="Rider S.D."/>
        </authorList>
    </citation>
    <scope>NUCLEOTIDE SEQUENCE [LARGE SCALE GENOMIC DNA]</scope>
    <source>
        <strain evidence="11">Butters</strain>
        <tissue evidence="11">Head and leg muscle</tissue>
    </source>
</reference>
<comment type="subcellular location">
    <subcellularLocation>
        <location evidence="1 10">Cell membrane</location>
        <topology evidence="1 10">Multi-pass membrane protein</topology>
    </subcellularLocation>
</comment>
<evidence type="ECO:0000256" key="4">
    <source>
        <dbReference type="ARBA" id="ARBA00022692"/>
    </source>
</evidence>
<dbReference type="PANTHER" id="PTHR21137">
    <property type="entry name" value="ODORANT RECEPTOR"/>
    <property type="match status" value="1"/>
</dbReference>